<dbReference type="InterPro" id="IPR046400">
    <property type="entry name" value="SCS3"/>
</dbReference>
<evidence type="ECO:0000256" key="5">
    <source>
        <dbReference type="ARBA" id="ARBA00022989"/>
    </source>
</evidence>
<keyword evidence="6" id="KW-0443">Lipid metabolism</keyword>
<keyword evidence="7 8" id="KW-0472">Membrane</keyword>
<dbReference type="Proteomes" id="UP000590412">
    <property type="component" value="Unassembled WGS sequence"/>
</dbReference>
<comment type="catalytic activity">
    <reaction evidence="8">
        <text>(9Z)-octadecenoyl-CoA + H2O = S-(9Z-octadecenoyl)-4'-phosphopantetheine + adenosine 3',5'-bisphosphate + 2 H(+)</text>
        <dbReference type="Rhea" id="RHEA:65564"/>
        <dbReference type="ChEBI" id="CHEBI:15377"/>
        <dbReference type="ChEBI" id="CHEBI:15378"/>
        <dbReference type="ChEBI" id="CHEBI:57387"/>
        <dbReference type="ChEBI" id="CHEBI:58343"/>
        <dbReference type="ChEBI" id="CHEBI:156553"/>
    </reaction>
</comment>
<dbReference type="AlphaFoldDB" id="A0A8X7NJQ7"/>
<keyword evidence="8" id="KW-0444">Lipid biosynthesis</keyword>
<dbReference type="GO" id="GO:0010945">
    <property type="term" value="F:coenzyme A diphosphatase activity"/>
    <property type="evidence" value="ECO:0007669"/>
    <property type="project" value="InterPro"/>
</dbReference>
<gene>
    <name evidence="8" type="primary">SCS3</name>
    <name evidence="8" type="synonym">FIT2B</name>
    <name evidence="10" type="ORF">FOB60_004645</name>
</gene>
<name>A0A8X7NJQ7_CANPA</name>
<dbReference type="OrthoDB" id="5579088at2759"/>
<comment type="caution">
    <text evidence="10">The sequence shown here is derived from an EMBL/GenBank/DDBJ whole genome shotgun (WGS) entry which is preliminary data.</text>
</comment>
<evidence type="ECO:0000256" key="1">
    <source>
        <dbReference type="ARBA" id="ARBA00004477"/>
    </source>
</evidence>
<keyword evidence="3 8" id="KW-0378">Hydrolase</keyword>
<keyword evidence="8" id="KW-1208">Phospholipid metabolism</keyword>
<comment type="similarity">
    <text evidence="8">Belongs to the FIT family. Fungal FIT2B/SCS3 subfamily.</text>
</comment>
<accession>A0A8X7NJQ7</accession>
<evidence type="ECO:0000256" key="6">
    <source>
        <dbReference type="ARBA" id="ARBA00023098"/>
    </source>
</evidence>
<feature type="active site" evidence="8">
    <location>
        <position position="301"/>
    </location>
</feature>
<comment type="catalytic activity">
    <reaction evidence="8">
        <text>an acyl-CoA + H2O = an acyl-4'-phosphopantetheine + adenosine 3',5'-bisphosphate + 2 H(+)</text>
        <dbReference type="Rhea" id="RHEA:50044"/>
        <dbReference type="ChEBI" id="CHEBI:15377"/>
        <dbReference type="ChEBI" id="CHEBI:15378"/>
        <dbReference type="ChEBI" id="CHEBI:58342"/>
        <dbReference type="ChEBI" id="CHEBI:58343"/>
        <dbReference type="ChEBI" id="CHEBI:132023"/>
    </reaction>
</comment>
<organism evidence="10 11">
    <name type="scientific">Candida parapsilosis</name>
    <name type="common">Yeast</name>
    <dbReference type="NCBI Taxonomy" id="5480"/>
    <lineage>
        <taxon>Eukaryota</taxon>
        <taxon>Fungi</taxon>
        <taxon>Dikarya</taxon>
        <taxon>Ascomycota</taxon>
        <taxon>Saccharomycotina</taxon>
        <taxon>Pichiomycetes</taxon>
        <taxon>Debaryomycetaceae</taxon>
        <taxon>Candida/Lodderomyces clade</taxon>
        <taxon>Candida</taxon>
    </lineage>
</organism>
<dbReference type="HAMAP" id="MF_03231">
    <property type="entry name" value="SCS3"/>
    <property type="match status" value="1"/>
</dbReference>
<feature type="transmembrane region" description="Helical" evidence="9">
    <location>
        <begin position="130"/>
        <end position="154"/>
    </location>
</feature>
<feature type="transmembrane region" description="Helical" evidence="9">
    <location>
        <begin position="298"/>
        <end position="323"/>
    </location>
</feature>
<dbReference type="PANTHER" id="PTHR23129:SF0">
    <property type="entry name" value="ACYL-COENZYME A DIPHOSPHATASE FITM2"/>
    <property type="match status" value="1"/>
</dbReference>
<feature type="transmembrane region" description="Helical" evidence="9">
    <location>
        <begin position="89"/>
        <end position="109"/>
    </location>
</feature>
<dbReference type="GO" id="GO:0008654">
    <property type="term" value="P:phospholipid biosynthetic process"/>
    <property type="evidence" value="ECO:0007669"/>
    <property type="project" value="UniProtKB-KW"/>
</dbReference>
<dbReference type="InterPro" id="IPR019388">
    <property type="entry name" value="FIT"/>
</dbReference>
<reference evidence="10" key="1">
    <citation type="submission" date="2020-03" db="EMBL/GenBank/DDBJ databases">
        <title>FDA dAtabase for Regulatory Grade micrObial Sequences (FDA-ARGOS): Supporting development and validation of Infectious Disease Dx tests.</title>
        <authorList>
            <person name="Campos J."/>
            <person name="Goldberg B."/>
            <person name="Tallon L."/>
            <person name="Sadzewicz L."/>
            <person name="Vavikolanu K."/>
            <person name="Mehta A."/>
            <person name="Aluvathingal J."/>
            <person name="Nadendla S."/>
            <person name="Nandy P."/>
            <person name="Geyer C."/>
            <person name="Yan Y."/>
            <person name="Sichtig H."/>
        </authorList>
    </citation>
    <scope>NUCLEOTIDE SEQUENCE [LARGE SCALE GENOMIC DNA]</scope>
    <source>
        <strain evidence="10">FDAARGOS_652</strain>
    </source>
</reference>
<evidence type="ECO:0000313" key="10">
    <source>
        <dbReference type="EMBL" id="KAF6047109.1"/>
    </source>
</evidence>
<sequence>MSASASSSVPSASIYDKHEQQVTIKINQLRHILRQRFHLTLNEFIFLSSFIFNFLLSRLIHYTSPQEEVYNYYNNKHNFFNTVFVKRGWGWTTLIIIVFYAVIVMPKLYSNKNDTTSIQQQQKIEFLIKAVVRYAIATFWWILFTQWCFGLPIMDKIFVLTGGVCVLEPHPTTQTTPPSTIANHALGQSFLQDLETLVWKSKDVSSYHCRKFKGSWLGGYDPSGHVFLMIHSSIYLYFETAAWFNWTDVRGALYSIKQSLRDRRYLESHIWQLVYGIVQLSLVGLVALWWFMLLMTNVYFHSIVEKLSGLVFGYFGVIVVYVLPRWIK</sequence>
<feature type="active site" evidence="8">
    <location>
        <position position="225"/>
    </location>
</feature>
<keyword evidence="8" id="KW-0594">Phospholipid biosynthesis</keyword>
<evidence type="ECO:0000256" key="8">
    <source>
        <dbReference type="HAMAP-Rule" id="MF_03231"/>
    </source>
</evidence>
<comment type="catalytic activity">
    <reaction evidence="8">
        <text>(5Z,8Z,11Z,14Z)-eicosatetraenoyl-CoA + H2O = S-(5Z,8Z,11Z,14Z-eicosatetraenoyl)-4'-phosphopantetheine + adenosine 3',5'-bisphosphate + 2 H(+)</text>
        <dbReference type="Rhea" id="RHEA:65568"/>
        <dbReference type="ChEBI" id="CHEBI:15377"/>
        <dbReference type="ChEBI" id="CHEBI:15378"/>
        <dbReference type="ChEBI" id="CHEBI:57368"/>
        <dbReference type="ChEBI" id="CHEBI:58343"/>
        <dbReference type="ChEBI" id="CHEBI:156554"/>
    </reaction>
</comment>
<keyword evidence="4 8" id="KW-0256">Endoplasmic reticulum</keyword>
<dbReference type="GO" id="GO:0005789">
    <property type="term" value="C:endoplasmic reticulum membrane"/>
    <property type="evidence" value="ECO:0007669"/>
    <property type="project" value="UniProtKB-SubCell"/>
</dbReference>
<evidence type="ECO:0000256" key="7">
    <source>
        <dbReference type="ARBA" id="ARBA00023136"/>
    </source>
</evidence>
<evidence type="ECO:0000256" key="3">
    <source>
        <dbReference type="ARBA" id="ARBA00022801"/>
    </source>
</evidence>
<dbReference type="PANTHER" id="PTHR23129">
    <property type="entry name" value="ACYL-COENZYME A DIPHOSPHATASE FITM2"/>
    <property type="match status" value="1"/>
</dbReference>
<comment type="function">
    <text evidence="8">Fatty acyl-coenzyme A (CoA) diphosphatase that hydrolyzes fatty acyl-CoA to yield acyl-4'-phosphopantetheine and adenosine 3',5'-bisphosphate. Preferentially hydrolyzes unsaturated long-chain acyl-CoA substrates in the endoplasmic reticulum (ER) lumen. This catalytic activity is required for maintaining ER structure and for lipid droplets (LDs) biogenesis, which are lipid storage organelles involved in maintaining lipid and energy homeostasis. May directly bind to diacylglycerol (DAGs) and triacylglycerol, which is also important for LD biogenesis. May support directional budding of nacent LDs from the ER into the cytosol by reducing DAG levels at sites of LD formation. May play a role in the regulation of cell morphology and cytoskeletal organization. Involved in phospholipid biosynthesis.</text>
</comment>
<dbReference type="GO" id="GO:0140042">
    <property type="term" value="P:lipid droplet formation"/>
    <property type="evidence" value="ECO:0007669"/>
    <property type="project" value="UniProtKB-UniRule"/>
</dbReference>
<protein>
    <recommendedName>
        <fullName evidence="8">Acyl-coenzyme A diphosphatase SCS3</fullName>
        <ecNumber evidence="8">3.6.1.-</ecNumber>
    </recommendedName>
    <alternativeName>
        <fullName evidence="8">FIT family protein SCS3</fullName>
    </alternativeName>
</protein>
<dbReference type="EMBL" id="JABWAB010000007">
    <property type="protein sequence ID" value="KAF6047109.1"/>
    <property type="molecule type" value="Genomic_DNA"/>
</dbReference>
<dbReference type="Pfam" id="PF10261">
    <property type="entry name" value="FIT"/>
    <property type="match status" value="1"/>
</dbReference>
<proteinExistence type="inferred from homology"/>
<evidence type="ECO:0000313" key="11">
    <source>
        <dbReference type="Proteomes" id="UP000590412"/>
    </source>
</evidence>
<evidence type="ECO:0000256" key="9">
    <source>
        <dbReference type="SAM" id="Phobius"/>
    </source>
</evidence>
<feature type="transmembrane region" description="Helical" evidence="9">
    <location>
        <begin position="270"/>
        <end position="292"/>
    </location>
</feature>
<dbReference type="EC" id="3.6.1.-" evidence="8"/>
<comment type="catalytic activity">
    <reaction evidence="8">
        <text>hexadecanoyl-CoA + H2O = S-hexadecanoyl-4'-phosphopantetheine + adenosine 3',5'-bisphosphate + 2 H(+)</text>
        <dbReference type="Rhea" id="RHEA:50032"/>
        <dbReference type="ChEBI" id="CHEBI:15377"/>
        <dbReference type="ChEBI" id="CHEBI:15378"/>
        <dbReference type="ChEBI" id="CHEBI:57379"/>
        <dbReference type="ChEBI" id="CHEBI:58343"/>
        <dbReference type="ChEBI" id="CHEBI:132018"/>
    </reaction>
</comment>
<feature type="transmembrane region" description="Helical" evidence="9">
    <location>
        <begin position="226"/>
        <end position="249"/>
    </location>
</feature>
<keyword evidence="2 8" id="KW-0812">Transmembrane</keyword>
<comment type="subcellular location">
    <subcellularLocation>
        <location evidence="1 8">Endoplasmic reticulum membrane</location>
        <topology evidence="1 8">Multi-pass membrane protein</topology>
    </subcellularLocation>
</comment>
<feature type="transmembrane region" description="Helical" evidence="9">
    <location>
        <begin position="39"/>
        <end position="60"/>
    </location>
</feature>
<keyword evidence="5 8" id="KW-1133">Transmembrane helix</keyword>
<evidence type="ECO:0000256" key="4">
    <source>
        <dbReference type="ARBA" id="ARBA00022824"/>
    </source>
</evidence>
<evidence type="ECO:0000256" key="2">
    <source>
        <dbReference type="ARBA" id="ARBA00022692"/>
    </source>
</evidence>